<dbReference type="GO" id="GO:0003677">
    <property type="term" value="F:DNA binding"/>
    <property type="evidence" value="ECO:0007669"/>
    <property type="project" value="UniProtKB-KW"/>
</dbReference>
<keyword evidence="1" id="KW-0229">DNA integration</keyword>
<feature type="domain" description="Resolvase/invertase-type recombinase catalytic" evidence="7">
    <location>
        <begin position="3"/>
        <end position="151"/>
    </location>
</feature>
<evidence type="ECO:0000256" key="5">
    <source>
        <dbReference type="PROSITE-ProRule" id="PRU10137"/>
    </source>
</evidence>
<dbReference type="PROSITE" id="PS51736">
    <property type="entry name" value="RECOMBINASES_3"/>
    <property type="match status" value="1"/>
</dbReference>
<name>A0A3N0C074_9SPHI</name>
<dbReference type="InterPro" id="IPR050639">
    <property type="entry name" value="SSR_resolvase"/>
</dbReference>
<evidence type="ECO:0000256" key="2">
    <source>
        <dbReference type="ARBA" id="ARBA00023125"/>
    </source>
</evidence>
<evidence type="ECO:0000256" key="6">
    <source>
        <dbReference type="SAM" id="Coils"/>
    </source>
</evidence>
<keyword evidence="6" id="KW-0175">Coiled coil</keyword>
<dbReference type="Pfam" id="PF13408">
    <property type="entry name" value="Zn_ribbon_recom"/>
    <property type="match status" value="1"/>
</dbReference>
<dbReference type="AlphaFoldDB" id="A0A3N0C074"/>
<protein>
    <submittedName>
        <fullName evidence="9">Recombinase family protein</fullName>
    </submittedName>
</protein>
<dbReference type="SUPFAM" id="SSF53041">
    <property type="entry name" value="Resolvase-like"/>
    <property type="match status" value="1"/>
</dbReference>
<sequence>MITADLYIRVSTDEQADKGYSQRNQEEVLQKYCFSRDIKVRKVVFEDHSAKSFVRPAWQKLLADLKKKRGQTNLVLFTKWDRFSRNAGDAYQLIKILADLGIEPQAIEQPLDISIPENKMMLAFYLAAPEVENDRRALNTFHGMRRARKEGRWMGPAPIGYTNKVTEDGRKYICPIEPQASIMKWVYEELSTGKWFIDQIWKAASDKGLKTGRKNFWQIIRNPIYCGRIPIAKYKDEEAHTVIGQHKAIVSERIFYKAMDVLNGRNKPRKTTISSPDALPLRGFLVCPKCGYMLSGSASKGYSKHYHYYHCFSKCGVRYNADKVNKLFVEELKKYTIDPLLHEAYVMILKQVYQAFASEDNNELSNVKKQLDEFNIRISKARDKMLNDVILDFEYRKIKSDCERNILILENRLIDLSRGRENIGELIGKATGLLKNLHETYIEADSEGKRRLISSIYPQKLTFDGTQHRTVRMNEAVRVLGTLKAVFEGKKKGQIKEKFDLPTMVAGSRIELPTSGL</sequence>
<dbReference type="GO" id="GO:0000150">
    <property type="term" value="F:DNA strand exchange activity"/>
    <property type="evidence" value="ECO:0007669"/>
    <property type="project" value="InterPro"/>
</dbReference>
<dbReference type="GO" id="GO:0015074">
    <property type="term" value="P:DNA integration"/>
    <property type="evidence" value="ECO:0007669"/>
    <property type="project" value="UniProtKB-KW"/>
</dbReference>
<keyword evidence="10" id="KW-1185">Reference proteome</keyword>
<dbReference type="PANTHER" id="PTHR30461:SF23">
    <property type="entry name" value="DNA RECOMBINASE-RELATED"/>
    <property type="match status" value="1"/>
</dbReference>
<dbReference type="Pfam" id="PF07508">
    <property type="entry name" value="Recombinase"/>
    <property type="match status" value="1"/>
</dbReference>
<dbReference type="InterPro" id="IPR036162">
    <property type="entry name" value="Resolvase-like_N_sf"/>
</dbReference>
<dbReference type="CDD" id="cd00338">
    <property type="entry name" value="Ser_Recombinase"/>
    <property type="match status" value="1"/>
</dbReference>
<keyword evidence="2" id="KW-0238">DNA-binding</keyword>
<evidence type="ECO:0000256" key="4">
    <source>
        <dbReference type="PIRSR" id="PIRSR606118-50"/>
    </source>
</evidence>
<feature type="domain" description="Recombinase" evidence="8">
    <location>
        <begin position="158"/>
        <end position="268"/>
    </location>
</feature>
<dbReference type="InterPro" id="IPR025827">
    <property type="entry name" value="Zn_ribbon_recom_dom"/>
</dbReference>
<reference evidence="9 10" key="1">
    <citation type="submission" date="2018-10" db="EMBL/GenBank/DDBJ databases">
        <title>Genome sequencing of Pedobacter jejuensis TNB23.</title>
        <authorList>
            <person name="Cho Y.-J."/>
            <person name="Cho A."/>
            <person name="Kim O.-S."/>
        </authorList>
    </citation>
    <scope>NUCLEOTIDE SEQUENCE [LARGE SCALE GENOMIC DNA]</scope>
    <source>
        <strain evidence="9 10">TNB23</strain>
    </source>
</reference>
<proteinExistence type="predicted"/>
<feature type="active site" description="O-(5'-phospho-DNA)-serine intermediate" evidence="4 5">
    <location>
        <position position="11"/>
    </location>
</feature>
<dbReference type="InterPro" id="IPR006118">
    <property type="entry name" value="Recombinase_CS"/>
</dbReference>
<dbReference type="RefSeq" id="WP_123204764.1">
    <property type="nucleotide sequence ID" value="NZ_RBEE01000006.1"/>
</dbReference>
<dbReference type="InterPro" id="IPR006119">
    <property type="entry name" value="Resolv_N"/>
</dbReference>
<dbReference type="Gene3D" id="3.90.1750.20">
    <property type="entry name" value="Putative Large Serine Recombinase, Chain B, Domain 2"/>
    <property type="match status" value="1"/>
</dbReference>
<dbReference type="Proteomes" id="UP000274046">
    <property type="component" value="Unassembled WGS sequence"/>
</dbReference>
<gene>
    <name evidence="9" type="ORF">D7004_04885</name>
</gene>
<comment type="caution">
    <text evidence="9">The sequence shown here is derived from an EMBL/GenBank/DDBJ whole genome shotgun (WGS) entry which is preliminary data.</text>
</comment>
<dbReference type="PROSITE" id="PS00397">
    <property type="entry name" value="RECOMBINASES_1"/>
    <property type="match status" value="1"/>
</dbReference>
<dbReference type="Gene3D" id="3.40.50.1390">
    <property type="entry name" value="Resolvase, N-terminal catalytic domain"/>
    <property type="match status" value="1"/>
</dbReference>
<evidence type="ECO:0000313" key="10">
    <source>
        <dbReference type="Proteomes" id="UP000274046"/>
    </source>
</evidence>
<evidence type="ECO:0000256" key="3">
    <source>
        <dbReference type="ARBA" id="ARBA00023172"/>
    </source>
</evidence>
<evidence type="ECO:0000256" key="1">
    <source>
        <dbReference type="ARBA" id="ARBA00022908"/>
    </source>
</evidence>
<evidence type="ECO:0000259" key="7">
    <source>
        <dbReference type="PROSITE" id="PS51736"/>
    </source>
</evidence>
<dbReference type="InterPro" id="IPR011109">
    <property type="entry name" value="DNA_bind_recombinase_dom"/>
</dbReference>
<keyword evidence="3" id="KW-0233">DNA recombination</keyword>
<dbReference type="PANTHER" id="PTHR30461">
    <property type="entry name" value="DNA-INVERTASE FROM LAMBDOID PROPHAGE"/>
    <property type="match status" value="1"/>
</dbReference>
<accession>A0A3N0C074</accession>
<dbReference type="EMBL" id="RBEE01000006">
    <property type="protein sequence ID" value="RNL55427.1"/>
    <property type="molecule type" value="Genomic_DNA"/>
</dbReference>
<dbReference type="PROSITE" id="PS51737">
    <property type="entry name" value="RECOMBINASE_DNA_BIND"/>
    <property type="match status" value="1"/>
</dbReference>
<evidence type="ECO:0000313" key="9">
    <source>
        <dbReference type="EMBL" id="RNL55427.1"/>
    </source>
</evidence>
<dbReference type="OrthoDB" id="9815006at2"/>
<dbReference type="SMART" id="SM00857">
    <property type="entry name" value="Resolvase"/>
    <property type="match status" value="1"/>
</dbReference>
<organism evidence="9 10">
    <name type="scientific">Pedobacter jejuensis</name>
    <dbReference type="NCBI Taxonomy" id="1268550"/>
    <lineage>
        <taxon>Bacteria</taxon>
        <taxon>Pseudomonadati</taxon>
        <taxon>Bacteroidota</taxon>
        <taxon>Sphingobacteriia</taxon>
        <taxon>Sphingobacteriales</taxon>
        <taxon>Sphingobacteriaceae</taxon>
        <taxon>Pedobacter</taxon>
    </lineage>
</organism>
<dbReference type="Pfam" id="PF00239">
    <property type="entry name" value="Resolvase"/>
    <property type="match status" value="1"/>
</dbReference>
<evidence type="ECO:0000259" key="8">
    <source>
        <dbReference type="PROSITE" id="PS51737"/>
    </source>
</evidence>
<feature type="coiled-coil region" evidence="6">
    <location>
        <begin position="357"/>
        <end position="384"/>
    </location>
</feature>
<dbReference type="InterPro" id="IPR038109">
    <property type="entry name" value="DNA_bind_recomb_sf"/>
</dbReference>